<evidence type="ECO:0000313" key="2">
    <source>
        <dbReference type="EMBL" id="PWU24336.1"/>
    </source>
</evidence>
<evidence type="ECO:0000256" key="1">
    <source>
        <dbReference type="SAM" id="Coils"/>
    </source>
</evidence>
<dbReference type="AlphaFoldDB" id="A0A317JRS4"/>
<reference evidence="2 3" key="1">
    <citation type="submission" date="2018-02" db="EMBL/GenBank/DDBJ databases">
        <title>Genomic Reconstructions from Amazon Rainforest and Pasture Soil Reveal Novel Insights into the Physiology of Candidate Phyla in Tropical Sites.</title>
        <authorList>
            <person name="Kroeger M.E."/>
            <person name="Delmont T."/>
            <person name="Eren A.M."/>
            <person name="Guo J."/>
            <person name="Meyer K.M."/>
            <person name="Khan K."/>
            <person name="Rodrigues J.L.M."/>
            <person name="Bohannan B.J.M."/>
            <person name="Tringe S."/>
            <person name="Borges C.D."/>
            <person name="Tiedje J."/>
            <person name="Tsai S.M."/>
            <person name="Nusslein K."/>
        </authorList>
    </citation>
    <scope>NUCLEOTIDE SEQUENCE [LARGE SCALE GENOMIC DNA]</scope>
    <source>
        <strain evidence="2">Amazon FNV 2010 28 9</strain>
    </source>
</reference>
<evidence type="ECO:0000313" key="3">
    <source>
        <dbReference type="Proteomes" id="UP000246104"/>
    </source>
</evidence>
<organism evidence="2 3">
    <name type="scientific">Candidatus Cerribacteria bacterium 'Amazon FNV 2010 28 9'</name>
    <dbReference type="NCBI Taxonomy" id="2081795"/>
    <lineage>
        <taxon>Bacteria</taxon>
        <taxon>Candidatus Cerribacteria</taxon>
    </lineage>
</organism>
<dbReference type="EMBL" id="PSRQ01000001">
    <property type="protein sequence ID" value="PWU24336.1"/>
    <property type="molecule type" value="Genomic_DNA"/>
</dbReference>
<comment type="caution">
    <text evidence="2">The sequence shown here is derived from an EMBL/GenBank/DDBJ whole genome shotgun (WGS) entry which is preliminary data.</text>
</comment>
<gene>
    <name evidence="2" type="ORF">C5B42_00010</name>
</gene>
<accession>A0A317JRS4</accession>
<protein>
    <submittedName>
        <fullName evidence="2">Uncharacterized protein</fullName>
    </submittedName>
</protein>
<name>A0A317JRS4_9BACT</name>
<keyword evidence="1" id="KW-0175">Coiled coil</keyword>
<feature type="coiled-coil region" evidence="1">
    <location>
        <begin position="15"/>
        <end position="74"/>
    </location>
</feature>
<dbReference type="Proteomes" id="UP000246104">
    <property type="component" value="Unassembled WGS sequence"/>
</dbReference>
<proteinExistence type="predicted"/>
<sequence>MNIESQSFESKEKRLTMLKSVLQIYETQLEELSANQRAHHKATPDFIGYGIAESMQLNNIIRDLKKQITQLEKE</sequence>